<evidence type="ECO:0000256" key="1">
    <source>
        <dbReference type="SAM" id="SignalP"/>
    </source>
</evidence>
<keyword evidence="1" id="KW-0732">Signal</keyword>
<accession>A0AAD4NG45</accession>
<protein>
    <submittedName>
        <fullName evidence="2">Uncharacterized protein</fullName>
    </submittedName>
</protein>
<dbReference type="AlphaFoldDB" id="A0AAD4NG45"/>
<gene>
    <name evidence="2" type="ORF">DdX_03368</name>
</gene>
<dbReference type="EMBL" id="JAKKPZ010000002">
    <property type="protein sequence ID" value="KAI1726644.1"/>
    <property type="molecule type" value="Genomic_DNA"/>
</dbReference>
<dbReference type="PANTHER" id="PTHR34311">
    <property type="entry name" value="PROTEIN CBG21698-RELATED"/>
    <property type="match status" value="1"/>
</dbReference>
<feature type="signal peptide" evidence="1">
    <location>
        <begin position="1"/>
        <end position="17"/>
    </location>
</feature>
<comment type="caution">
    <text evidence="2">The sequence shown here is derived from an EMBL/GenBank/DDBJ whole genome shotgun (WGS) entry which is preliminary data.</text>
</comment>
<proteinExistence type="predicted"/>
<evidence type="ECO:0000313" key="2">
    <source>
        <dbReference type="EMBL" id="KAI1726644.1"/>
    </source>
</evidence>
<organism evidence="2 3">
    <name type="scientific">Ditylenchus destructor</name>
    <dbReference type="NCBI Taxonomy" id="166010"/>
    <lineage>
        <taxon>Eukaryota</taxon>
        <taxon>Metazoa</taxon>
        <taxon>Ecdysozoa</taxon>
        <taxon>Nematoda</taxon>
        <taxon>Chromadorea</taxon>
        <taxon>Rhabditida</taxon>
        <taxon>Tylenchina</taxon>
        <taxon>Tylenchomorpha</taxon>
        <taxon>Sphaerularioidea</taxon>
        <taxon>Anguinidae</taxon>
        <taxon>Anguininae</taxon>
        <taxon>Ditylenchus</taxon>
    </lineage>
</organism>
<dbReference type="Proteomes" id="UP001201812">
    <property type="component" value="Unassembled WGS sequence"/>
</dbReference>
<keyword evidence="3" id="KW-1185">Reference proteome</keyword>
<name>A0AAD4NG45_9BILA</name>
<dbReference type="PANTHER" id="PTHR34311:SF10">
    <property type="entry name" value="NEMATODE SPECIFIC PEPTIDE FAMILY-RELATED"/>
    <property type="match status" value="1"/>
</dbReference>
<reference evidence="2" key="1">
    <citation type="submission" date="2022-01" db="EMBL/GenBank/DDBJ databases">
        <title>Genome Sequence Resource for Two Populations of Ditylenchus destructor, the Migratory Endoparasitic Phytonematode.</title>
        <authorList>
            <person name="Zhang H."/>
            <person name="Lin R."/>
            <person name="Xie B."/>
        </authorList>
    </citation>
    <scope>NUCLEOTIDE SEQUENCE</scope>
    <source>
        <strain evidence="2">BazhouSP</strain>
    </source>
</reference>
<sequence length="228" mass="25223">MFSLVLFVMLGALSVTADQCNAPTSESCDANILACCDKNFRESLNIHTRCDGKAIYANATCAMQSIESIIFTEGMENAYKACSAFNLFRDCLGQTTRSCTTYPYYLQNKYTLFDSKHNQGLFTRLIFQCGAGLDAFLNNNKCMVNTAINNMGQFDTCRGEFVANVKADPDRTCDYMKEIEGCFEKPFLSDCGVEAAWWGCEIVRLTTSIIFPQCGGFCAAVTDAKTIT</sequence>
<evidence type="ECO:0000313" key="3">
    <source>
        <dbReference type="Proteomes" id="UP001201812"/>
    </source>
</evidence>
<feature type="chain" id="PRO_5042142455" evidence="1">
    <location>
        <begin position="18"/>
        <end position="228"/>
    </location>
</feature>